<gene>
    <name evidence="5" type="ORF">PMPD1_0119</name>
</gene>
<keyword evidence="6" id="KW-1185">Reference proteome</keyword>
<sequence length="98" mass="11091">MENKDPMIELLSSLEQIVLTRDVVKTTPVVKVRPASLPEPQRLREMTGMEIEEFAQVMGVSVSSVKSWEARRTRPSGSAQKLMQLLHSNPYLGRQLLD</sequence>
<dbReference type="InterPro" id="IPR052359">
    <property type="entry name" value="HTH-type_reg/antitoxin"/>
</dbReference>
<name>A0A6M8U3C9_9GAMM</name>
<protein>
    <submittedName>
        <fullName evidence="5">Transcriptional regulator</fullName>
    </submittedName>
</protein>
<dbReference type="AlphaFoldDB" id="A0A6M8U3C9"/>
<dbReference type="InterPro" id="IPR010982">
    <property type="entry name" value="Lambda_DNA-bd_dom_sf"/>
</dbReference>
<dbReference type="Gene3D" id="1.10.260.40">
    <property type="entry name" value="lambda repressor-like DNA-binding domains"/>
    <property type="match status" value="1"/>
</dbReference>
<dbReference type="PANTHER" id="PTHR36511">
    <property type="entry name" value="MERR FAMILY BACTERIAL REGULATORY PROTEIN"/>
    <property type="match status" value="1"/>
</dbReference>
<dbReference type="KEGG" id="pmak:PMPD1_0119"/>
<keyword evidence="1" id="KW-0805">Transcription regulation</keyword>
<dbReference type="SUPFAM" id="SSF47413">
    <property type="entry name" value="lambda repressor-like DNA-binding domains"/>
    <property type="match status" value="1"/>
</dbReference>
<evidence type="ECO:0000259" key="4">
    <source>
        <dbReference type="PROSITE" id="PS50943"/>
    </source>
</evidence>
<evidence type="ECO:0000256" key="2">
    <source>
        <dbReference type="ARBA" id="ARBA00023125"/>
    </source>
</evidence>
<dbReference type="PROSITE" id="PS50943">
    <property type="entry name" value="HTH_CROC1"/>
    <property type="match status" value="1"/>
</dbReference>
<proteinExistence type="predicted"/>
<evidence type="ECO:0000256" key="3">
    <source>
        <dbReference type="ARBA" id="ARBA00023163"/>
    </source>
</evidence>
<evidence type="ECO:0000313" key="6">
    <source>
        <dbReference type="Proteomes" id="UP000505325"/>
    </source>
</evidence>
<keyword evidence="3" id="KW-0804">Transcription</keyword>
<reference evidence="5 6" key="1">
    <citation type="submission" date="2020-06" db="EMBL/GenBank/DDBJ databases">
        <title>Genome sequence of Paramixta manurensis strain PD-1.</title>
        <authorList>
            <person name="Lee C.W."/>
            <person name="Kim J."/>
        </authorList>
    </citation>
    <scope>NUCLEOTIDE SEQUENCE [LARGE SCALE GENOMIC DNA]</scope>
    <source>
        <strain evidence="5 6">PD-1</strain>
    </source>
</reference>
<dbReference type="InterPro" id="IPR001387">
    <property type="entry name" value="Cro/C1-type_HTH"/>
</dbReference>
<dbReference type="NCBIfam" id="NF007481">
    <property type="entry name" value="PRK10072.1"/>
    <property type="match status" value="1"/>
</dbReference>
<dbReference type="EMBL" id="CP054212">
    <property type="protein sequence ID" value="QKJ85105.1"/>
    <property type="molecule type" value="Genomic_DNA"/>
</dbReference>
<dbReference type="GO" id="GO:0003677">
    <property type="term" value="F:DNA binding"/>
    <property type="evidence" value="ECO:0007669"/>
    <property type="project" value="UniProtKB-KW"/>
</dbReference>
<evidence type="ECO:0000256" key="1">
    <source>
        <dbReference type="ARBA" id="ARBA00023015"/>
    </source>
</evidence>
<keyword evidence="2" id="KW-0238">DNA-binding</keyword>
<organism evidence="5 6">
    <name type="scientific">Paramixta manurensis</name>
    <dbReference type="NCBI Taxonomy" id="2740817"/>
    <lineage>
        <taxon>Bacteria</taxon>
        <taxon>Pseudomonadati</taxon>
        <taxon>Pseudomonadota</taxon>
        <taxon>Gammaproteobacteria</taxon>
        <taxon>Enterobacterales</taxon>
        <taxon>Erwiniaceae</taxon>
        <taxon>Paramixta</taxon>
    </lineage>
</organism>
<dbReference type="Proteomes" id="UP000505325">
    <property type="component" value="Chromosome"/>
</dbReference>
<dbReference type="CDD" id="cd00093">
    <property type="entry name" value="HTH_XRE"/>
    <property type="match status" value="1"/>
</dbReference>
<dbReference type="PANTHER" id="PTHR36511:SF6">
    <property type="entry name" value="TRANSCRIPTIONAL REGULATOR"/>
    <property type="match status" value="1"/>
</dbReference>
<dbReference type="RefSeq" id="WP_173632227.1">
    <property type="nucleotide sequence ID" value="NZ_CP054212.1"/>
</dbReference>
<accession>A0A6M8U3C9</accession>
<evidence type="ECO:0000313" key="5">
    <source>
        <dbReference type="EMBL" id="QKJ85105.1"/>
    </source>
</evidence>
<dbReference type="Pfam" id="PF01381">
    <property type="entry name" value="HTH_3"/>
    <property type="match status" value="1"/>
</dbReference>
<feature type="domain" description="HTH cro/C1-type" evidence="4">
    <location>
        <begin position="41"/>
        <end position="92"/>
    </location>
</feature>